<dbReference type="InterPro" id="IPR036866">
    <property type="entry name" value="RibonucZ/Hydroxyglut_hydro"/>
</dbReference>
<dbReference type="Gene3D" id="3.60.15.10">
    <property type="entry name" value="Ribonuclease Z/Hydroxyacylglutathione hydrolase-like"/>
    <property type="match status" value="1"/>
</dbReference>
<accession>A0A3S3PNI3</accession>
<dbReference type="AlphaFoldDB" id="A0A3S3PNI3"/>
<sequence length="435" mass="48794">MGYKVISSLYASTYATIKANGEGGDKNNTILMGSFVQLLDEENDIWQKVKAFSIEGWIKKSNLGDTCGLKCFFVDVGQGDGALLEIGNDEEGIKILIDGGPSDNMSRYLNKWQYAYQLKNNKPIHIDYVFVSHFDKDHYEGLIDIINDPHYTFGTIFHNGIGKFNLNKKGVPTAYNDVLGKRIKEGNKSYLVTHFDTLQDINNLQQKGGMQDLLEKFLNAVNSASMQGRLQNFQRIDYRNSIPSKTISGQHFGIDILGPIPTEVNGEFAFDYFDDPAHTVNGHSLVLKLKYGKRSFLFGGDLNIPAEEHLLKYYNEENPFEVDVAKSCHHGASEFTLEYMEKVNPLATVISSGDNESYAHPRADAIGCAGKYSRSDRPLVFSTELARSSNVKTDEIKYGMINLRCNGDKIVMAQMKEAPTDGKIWDLYDDTHLNP</sequence>
<dbReference type="PANTHER" id="PTHR30619">
    <property type="entry name" value="DNA INTERNALIZATION/COMPETENCE PROTEIN COMEC/REC2"/>
    <property type="match status" value="1"/>
</dbReference>
<evidence type="ECO:0008006" key="3">
    <source>
        <dbReference type="Google" id="ProtNLM"/>
    </source>
</evidence>
<dbReference type="EMBL" id="SAYW01000003">
    <property type="protein sequence ID" value="RWU07485.1"/>
    <property type="molecule type" value="Genomic_DNA"/>
</dbReference>
<dbReference type="OrthoDB" id="9761531at2"/>
<keyword evidence="2" id="KW-1185">Reference proteome</keyword>
<dbReference type="PANTHER" id="PTHR30619:SF1">
    <property type="entry name" value="RECOMBINATION PROTEIN 2"/>
    <property type="match status" value="1"/>
</dbReference>
<organism evidence="1 2">
    <name type="scientific">Pedobacter chitinilyticus</name>
    <dbReference type="NCBI Taxonomy" id="2233776"/>
    <lineage>
        <taxon>Bacteria</taxon>
        <taxon>Pseudomonadati</taxon>
        <taxon>Bacteroidota</taxon>
        <taxon>Sphingobacteriia</taxon>
        <taxon>Sphingobacteriales</taxon>
        <taxon>Sphingobacteriaceae</taxon>
        <taxon>Pedobacter</taxon>
    </lineage>
</organism>
<dbReference type="SUPFAM" id="SSF56281">
    <property type="entry name" value="Metallo-hydrolase/oxidoreductase"/>
    <property type="match status" value="1"/>
</dbReference>
<protein>
    <recommendedName>
        <fullName evidence="3">MBL fold metallo-hydrolase</fullName>
    </recommendedName>
</protein>
<gene>
    <name evidence="1" type="ORF">DPV69_10875</name>
</gene>
<comment type="caution">
    <text evidence="1">The sequence shown here is derived from an EMBL/GenBank/DDBJ whole genome shotgun (WGS) entry which is preliminary data.</text>
</comment>
<dbReference type="InterPro" id="IPR052159">
    <property type="entry name" value="Competence_DNA_uptake"/>
</dbReference>
<evidence type="ECO:0000313" key="2">
    <source>
        <dbReference type="Proteomes" id="UP000284120"/>
    </source>
</evidence>
<proteinExistence type="predicted"/>
<reference evidence="1 2" key="1">
    <citation type="submission" date="2018-06" db="EMBL/GenBank/DDBJ databases">
        <title>Pedobacter endophyticus sp. nov., an endophytic bacterium isolated from a leaf of Triticum aestivum.</title>
        <authorList>
            <person name="Zhang L."/>
        </authorList>
    </citation>
    <scope>NUCLEOTIDE SEQUENCE [LARGE SCALE GENOMIC DNA]</scope>
    <source>
        <strain evidence="1 2">CM134L-2</strain>
    </source>
</reference>
<dbReference type="Proteomes" id="UP000284120">
    <property type="component" value="Unassembled WGS sequence"/>
</dbReference>
<dbReference type="RefSeq" id="WP_113647393.1">
    <property type="nucleotide sequence ID" value="NZ_QMHN01000003.1"/>
</dbReference>
<evidence type="ECO:0000313" key="1">
    <source>
        <dbReference type="EMBL" id="RWU07485.1"/>
    </source>
</evidence>
<name>A0A3S3PNI3_9SPHI</name>